<name>G5B235_HETGA</name>
<dbReference type="InParanoid" id="G5B235"/>
<protein>
    <submittedName>
        <fullName evidence="1">Krueppel-like factor 17</fullName>
    </submittedName>
</protein>
<reference evidence="1 2" key="1">
    <citation type="journal article" date="2011" name="Nature">
        <title>Genome sequencing reveals insights into physiology and longevity of the naked mole rat.</title>
        <authorList>
            <person name="Kim E.B."/>
            <person name="Fang X."/>
            <person name="Fushan A.A."/>
            <person name="Huang Z."/>
            <person name="Lobanov A.V."/>
            <person name="Han L."/>
            <person name="Marino S.M."/>
            <person name="Sun X."/>
            <person name="Turanov A.A."/>
            <person name="Yang P."/>
            <person name="Yim S.H."/>
            <person name="Zhao X."/>
            <person name="Kasaikina M.V."/>
            <person name="Stoletzki N."/>
            <person name="Peng C."/>
            <person name="Polak P."/>
            <person name="Xiong Z."/>
            <person name="Kiezun A."/>
            <person name="Zhu Y."/>
            <person name="Chen Y."/>
            <person name="Kryukov G.V."/>
            <person name="Zhang Q."/>
            <person name="Peshkin L."/>
            <person name="Yang L."/>
            <person name="Bronson R.T."/>
            <person name="Buffenstein R."/>
            <person name="Wang B."/>
            <person name="Han C."/>
            <person name="Li Q."/>
            <person name="Chen L."/>
            <person name="Zhao W."/>
            <person name="Sunyaev S.R."/>
            <person name="Park T.J."/>
            <person name="Zhang G."/>
            <person name="Wang J."/>
            <person name="Gladyshev V.N."/>
        </authorList>
    </citation>
    <scope>NUCLEOTIDE SEQUENCE [LARGE SCALE GENOMIC DNA]</scope>
</reference>
<gene>
    <name evidence="1" type="ORF">GW7_06439</name>
</gene>
<dbReference type="EMBL" id="JH168060">
    <property type="protein sequence ID" value="EHB03346.1"/>
    <property type="molecule type" value="Genomic_DNA"/>
</dbReference>
<organism evidence="1 2">
    <name type="scientific">Heterocephalus glaber</name>
    <name type="common">Naked mole rat</name>
    <dbReference type="NCBI Taxonomy" id="10181"/>
    <lineage>
        <taxon>Eukaryota</taxon>
        <taxon>Metazoa</taxon>
        <taxon>Chordata</taxon>
        <taxon>Craniata</taxon>
        <taxon>Vertebrata</taxon>
        <taxon>Euteleostomi</taxon>
        <taxon>Mammalia</taxon>
        <taxon>Eutheria</taxon>
        <taxon>Euarchontoglires</taxon>
        <taxon>Glires</taxon>
        <taxon>Rodentia</taxon>
        <taxon>Hystricomorpha</taxon>
        <taxon>Bathyergidae</taxon>
        <taxon>Heterocephalus</taxon>
    </lineage>
</organism>
<dbReference type="Proteomes" id="UP000006813">
    <property type="component" value="Unassembled WGS sequence"/>
</dbReference>
<evidence type="ECO:0000313" key="2">
    <source>
        <dbReference type="Proteomes" id="UP000006813"/>
    </source>
</evidence>
<accession>G5B235</accession>
<proteinExistence type="predicted"/>
<dbReference type="STRING" id="10181.G5B235"/>
<evidence type="ECO:0000313" key="1">
    <source>
        <dbReference type="EMBL" id="EHB03346.1"/>
    </source>
</evidence>
<sequence length="171" mass="18934">MGWSGSVSDSSSVQLVFQGKMEQGDEEQSQWQPVNQPFQDNVKPSSIMDMWPSSRSSGVYTSWNHSPPGTEHCSQGREIMGTLLVSYETTRQDAGEVRAHFSVSQNEHTVSYCLQCTLTPYQKICQSMSPSHPGMIGRGPQLMPLEPGIQGGDLTCSENLRTQQASVSFKW</sequence>
<dbReference type="AlphaFoldDB" id="G5B235"/>